<dbReference type="Pfam" id="PF14464">
    <property type="entry name" value="Prok-JAB"/>
    <property type="match status" value="1"/>
</dbReference>
<evidence type="ECO:0000259" key="6">
    <source>
        <dbReference type="PROSITE" id="PS50249"/>
    </source>
</evidence>
<keyword evidence="2" id="KW-0479">Metal-binding</keyword>
<keyword evidence="3" id="KW-0378">Hydrolase</keyword>
<accession>A0AAP3E1Z4</accession>
<evidence type="ECO:0000256" key="3">
    <source>
        <dbReference type="ARBA" id="ARBA00022801"/>
    </source>
</evidence>
<proteinExistence type="predicted"/>
<dbReference type="RefSeq" id="WP_338003645.1">
    <property type="nucleotide sequence ID" value="NZ_JAOPKA010000005.1"/>
</dbReference>
<evidence type="ECO:0000313" key="9">
    <source>
        <dbReference type="Proteomes" id="UP001320972"/>
    </source>
</evidence>
<evidence type="ECO:0000313" key="10">
    <source>
        <dbReference type="Proteomes" id="UP001321018"/>
    </source>
</evidence>
<dbReference type="Proteomes" id="UP001320972">
    <property type="component" value="Unassembled WGS sequence"/>
</dbReference>
<comment type="caution">
    <text evidence="7">The sequence shown here is derived from an EMBL/GenBank/DDBJ whole genome shotgun (WGS) entry which is preliminary data.</text>
</comment>
<evidence type="ECO:0000256" key="5">
    <source>
        <dbReference type="ARBA" id="ARBA00023049"/>
    </source>
</evidence>
<dbReference type="EMBL" id="JAOPKA010000005">
    <property type="protein sequence ID" value="MCU4741815.1"/>
    <property type="molecule type" value="Genomic_DNA"/>
</dbReference>
<keyword evidence="5" id="KW-0482">Metalloprotease</keyword>
<keyword evidence="1" id="KW-0645">Protease</keyword>
<dbReference type="Proteomes" id="UP001321018">
    <property type="component" value="Unassembled WGS sequence"/>
</dbReference>
<dbReference type="Gene3D" id="3.40.140.10">
    <property type="entry name" value="Cytidine Deaminase, domain 2"/>
    <property type="match status" value="1"/>
</dbReference>
<evidence type="ECO:0000313" key="8">
    <source>
        <dbReference type="EMBL" id="MCU4974605.1"/>
    </source>
</evidence>
<dbReference type="SUPFAM" id="SSF102712">
    <property type="entry name" value="JAB1/MPN domain"/>
    <property type="match status" value="1"/>
</dbReference>
<evidence type="ECO:0000256" key="1">
    <source>
        <dbReference type="ARBA" id="ARBA00022670"/>
    </source>
</evidence>
<reference evidence="7 9" key="1">
    <citation type="submission" date="2022-09" db="EMBL/GenBank/DDBJ databases">
        <title>Enrichment on poylsaccharides allowed isolation of novel metabolic and taxonomic groups of Haloarchaea.</title>
        <authorList>
            <person name="Sorokin D.Y."/>
            <person name="Elcheninov A.G."/>
            <person name="Khizhniak T.V."/>
            <person name="Kolganova T.V."/>
            <person name="Kublanov I.V."/>
        </authorList>
    </citation>
    <scope>NUCLEOTIDE SEQUENCE</scope>
    <source>
        <strain evidence="8 9">AArc-m2/3/4</strain>
        <strain evidence="7">AArc-xg1-1</strain>
    </source>
</reference>
<organism evidence="7 10">
    <name type="scientific">Natronoglomus mannanivorans</name>
    <dbReference type="NCBI Taxonomy" id="2979990"/>
    <lineage>
        <taxon>Archaea</taxon>
        <taxon>Methanobacteriati</taxon>
        <taxon>Methanobacteriota</taxon>
        <taxon>Stenosarchaea group</taxon>
        <taxon>Halobacteria</taxon>
        <taxon>Halobacteriales</taxon>
        <taxon>Natrialbaceae</taxon>
        <taxon>Natronoglomus</taxon>
    </lineage>
</organism>
<evidence type="ECO:0000256" key="2">
    <source>
        <dbReference type="ARBA" id="ARBA00022723"/>
    </source>
</evidence>
<dbReference type="InterPro" id="IPR028090">
    <property type="entry name" value="JAB_dom_prok"/>
</dbReference>
<evidence type="ECO:0000256" key="4">
    <source>
        <dbReference type="ARBA" id="ARBA00022833"/>
    </source>
</evidence>
<gene>
    <name evidence="8" type="ORF">OB955_17940</name>
    <name evidence="7" type="ORF">OB960_10445</name>
</gene>
<sequence length="166" mass="18168">MGLLDALFRSSEILGIAEETLEFALESSEASHPNEYMGLLRGTEASRLGLDRDGLVITDILVIPGTESNSVSATLKTSQVPNDVRALGSVHSHPNGVLQPSNADLGTFGRGSVHIIIGAPYRRTDWKAFDTRGEPRRLDVLGVELPDSEEFFDFTQADIDEELQWD</sequence>
<dbReference type="GO" id="GO:0006508">
    <property type="term" value="P:proteolysis"/>
    <property type="evidence" value="ECO:0007669"/>
    <property type="project" value="UniProtKB-KW"/>
</dbReference>
<keyword evidence="4" id="KW-0862">Zinc</keyword>
<feature type="domain" description="MPN" evidence="6">
    <location>
        <begin position="14"/>
        <end position="135"/>
    </location>
</feature>
<keyword evidence="9" id="KW-1185">Reference proteome</keyword>
<dbReference type="AlphaFoldDB" id="A0AAP3E1Z4"/>
<dbReference type="GO" id="GO:0008237">
    <property type="term" value="F:metallopeptidase activity"/>
    <property type="evidence" value="ECO:0007669"/>
    <property type="project" value="UniProtKB-KW"/>
</dbReference>
<dbReference type="PROSITE" id="PS50249">
    <property type="entry name" value="MPN"/>
    <property type="match status" value="1"/>
</dbReference>
<dbReference type="InterPro" id="IPR037518">
    <property type="entry name" value="MPN"/>
</dbReference>
<name>A0AAP3E1Z4_9EURY</name>
<dbReference type="GO" id="GO:0046872">
    <property type="term" value="F:metal ion binding"/>
    <property type="evidence" value="ECO:0007669"/>
    <property type="project" value="UniProtKB-KW"/>
</dbReference>
<dbReference type="CDD" id="cd08072">
    <property type="entry name" value="MPN_archaeal"/>
    <property type="match status" value="1"/>
</dbReference>
<evidence type="ECO:0000313" key="7">
    <source>
        <dbReference type="EMBL" id="MCU4741815.1"/>
    </source>
</evidence>
<protein>
    <submittedName>
        <fullName evidence="7">Mov34/MPN/PAD-1 family protein</fullName>
    </submittedName>
</protein>
<dbReference type="EMBL" id="JAOPKB010000012">
    <property type="protein sequence ID" value="MCU4974605.1"/>
    <property type="molecule type" value="Genomic_DNA"/>
</dbReference>